<name>A0ABZ2DFQ9_9PSED</name>
<evidence type="ECO:0000313" key="1">
    <source>
        <dbReference type="EMBL" id="WWA76881.1"/>
    </source>
</evidence>
<dbReference type="RefSeq" id="WP_338476111.1">
    <property type="nucleotide sequence ID" value="NZ_CP129946.1"/>
</dbReference>
<accession>A0ABZ2DFQ9</accession>
<sequence length="777" mass="86823">MSLVTESKVYVPQQLPEFNNSKPKLDGSVEQRYVQPLVPKPRMMAEEAKVKNTFREQAVLHRFDTNGSGLNRAKRDASVYHQKTPTGQVLEKEATATKSALDEWAKKNAISPDGPPVDTAQHVDDFEAVADRSEGDALLATATSQKMQALTEADLSDPSPQVVVPKKSTLYPWMLQVSAAFTNRILRDWTVDNKVDPASLRYDTLTNTFHAKTLDGKELSFTKSEFSSEFPEYKEALDPIIDVAKVVAPKGRVQLQKYPEGSAGLDLIQSFYGLDPNEKSLEKIHEIAKELHHGEFPNATQNTLPGVTEVVKHRVAMEQKEKSYVNKLAPEVEHRPDELDFETSDVNDTIAASTGEIMANLDQVSLNGPTPLIDIPPKSSLTPWLQQVNAAFGNKILMDWADNYDVKLDTLKYDPLLKLFGVQTLEGKNLNFTAEEFAEQYPKYRDGLTPIIDVAKVVSPAGGVILQRYPDNKAGLDLVLSFYGLDPTEKNIEKVNQTGNELLSRHAFAPNVEVKERNQQTLSEQQQALQARETEFTDRLNSPTEIYPLSPKEQRQFPEAKIVESTADAMLKLDESNKDGSSAYINISEDSKLYPWYEQVAGAFNNDVINEWASKFNIDRNSFTYDAAAGVFHAKKYEGKELSYTPEQFSKKFPKFSNALEPIVDVAKVVAPNGGVVSGYFSEDTAPLSLVLNFFGVDIKGKSVEEIHEMARTLNKERKFPDQPALPDRSEQALESQQKKLEALNNEYYEKTYGGQTEFQGIELSEHGGVLVPNNSR</sequence>
<dbReference type="Proteomes" id="UP001347174">
    <property type="component" value="Chromosome"/>
</dbReference>
<gene>
    <name evidence="1" type="ORF">QYQ93_01180</name>
</gene>
<protein>
    <submittedName>
        <fullName evidence="1">Uncharacterized protein</fullName>
    </submittedName>
</protein>
<dbReference type="EMBL" id="CP129946">
    <property type="protein sequence ID" value="WWA76881.1"/>
    <property type="molecule type" value="Genomic_DNA"/>
</dbReference>
<proteinExistence type="predicted"/>
<reference evidence="1 2" key="1">
    <citation type="submission" date="2023-07" db="EMBL/GenBank/DDBJ databases">
        <title>Plant endophyte Pseudomonas khavaziana can be used to control wheat stem rot.</title>
        <authorList>
            <person name="Guo S."/>
            <person name="Shen X."/>
        </authorList>
    </citation>
    <scope>NUCLEOTIDE SEQUENCE [LARGE SCALE GENOMIC DNA]</scope>
    <source>
        <strain evidence="1 2">SR9</strain>
    </source>
</reference>
<organism evidence="1 2">
    <name type="scientific">Pseudomonas khavaziana</name>
    <dbReference type="NCBI Taxonomy" id="2842351"/>
    <lineage>
        <taxon>Bacteria</taxon>
        <taxon>Pseudomonadati</taxon>
        <taxon>Pseudomonadota</taxon>
        <taxon>Gammaproteobacteria</taxon>
        <taxon>Pseudomonadales</taxon>
        <taxon>Pseudomonadaceae</taxon>
        <taxon>Pseudomonas</taxon>
    </lineage>
</organism>
<keyword evidence="2" id="KW-1185">Reference proteome</keyword>
<evidence type="ECO:0000313" key="2">
    <source>
        <dbReference type="Proteomes" id="UP001347174"/>
    </source>
</evidence>